<comment type="subcellular location">
    <subcellularLocation>
        <location evidence="1">Cell membrane</location>
        <topology evidence="1">Multi-pass membrane protein</topology>
    </subcellularLocation>
</comment>
<keyword evidence="7 9" id="KW-1133">Transmembrane helix</keyword>
<dbReference type="Pfam" id="PF03609">
    <property type="entry name" value="EII-Sor"/>
    <property type="match status" value="1"/>
</dbReference>
<dbReference type="InterPro" id="IPR004700">
    <property type="entry name" value="PTS_IIC_man"/>
</dbReference>
<gene>
    <name evidence="10" type="ORF">EDD71_11931</name>
</gene>
<name>A0A4R7KBY1_9CLOT</name>
<evidence type="ECO:0000313" key="11">
    <source>
        <dbReference type="Proteomes" id="UP000295325"/>
    </source>
</evidence>
<dbReference type="OrthoDB" id="9815089at2"/>
<evidence type="ECO:0000256" key="9">
    <source>
        <dbReference type="SAM" id="Phobius"/>
    </source>
</evidence>
<evidence type="ECO:0000256" key="2">
    <source>
        <dbReference type="ARBA" id="ARBA00022448"/>
    </source>
</evidence>
<sequence length="257" mass="27136">MQHASLSVAQSLLIALWVAAVQSRALGYSTLMLRFSPMMTGFIVGLVMGDVAQAMKITAAIQLVYMGMIAPGGAMPSEPAVATSIAVPVALLSGLKPTEAIAIAVPVGMLGSYLYQLRFYFNTFIIRLTDKFASETNDKGLFLGIIVLPTIVSFVLYVPLIFVALYYGAPVIANFTASLAGGKIFHILSVIGGGLAALGIALILKVIGKPSFLVFFLLAYFMAVSLASLKINTVTYAIIGGIVAYLYVMFTSANAEA</sequence>
<evidence type="ECO:0000256" key="4">
    <source>
        <dbReference type="ARBA" id="ARBA00022597"/>
    </source>
</evidence>
<reference evidence="10 11" key="1">
    <citation type="submission" date="2019-03" db="EMBL/GenBank/DDBJ databases">
        <title>Genomic Encyclopedia of Type Strains, Phase IV (KMG-IV): sequencing the most valuable type-strain genomes for metagenomic binning, comparative biology and taxonomic classification.</title>
        <authorList>
            <person name="Goeker M."/>
        </authorList>
    </citation>
    <scope>NUCLEOTIDE SEQUENCE [LARGE SCALE GENOMIC DNA]</scope>
    <source>
        <strain evidence="10 11">DSM 24455</strain>
    </source>
</reference>
<keyword evidence="5" id="KW-0598">Phosphotransferase system</keyword>
<feature type="transmembrane region" description="Helical" evidence="9">
    <location>
        <begin position="41"/>
        <end position="65"/>
    </location>
</feature>
<feature type="transmembrane region" description="Helical" evidence="9">
    <location>
        <begin position="141"/>
        <end position="169"/>
    </location>
</feature>
<keyword evidence="3" id="KW-1003">Cell membrane</keyword>
<accession>A0A4R7KBY1</accession>
<dbReference type="GO" id="GO:0009401">
    <property type="term" value="P:phosphoenolpyruvate-dependent sugar phosphotransferase system"/>
    <property type="evidence" value="ECO:0007669"/>
    <property type="project" value="UniProtKB-KW"/>
</dbReference>
<evidence type="ECO:0000256" key="7">
    <source>
        <dbReference type="ARBA" id="ARBA00022989"/>
    </source>
</evidence>
<dbReference type="Proteomes" id="UP000295325">
    <property type="component" value="Unassembled WGS sequence"/>
</dbReference>
<dbReference type="EMBL" id="SOAZ01000019">
    <property type="protein sequence ID" value="TDT51301.1"/>
    <property type="molecule type" value="Genomic_DNA"/>
</dbReference>
<keyword evidence="11" id="KW-1185">Reference proteome</keyword>
<feature type="transmembrane region" description="Helical" evidence="9">
    <location>
        <begin position="235"/>
        <end position="255"/>
    </location>
</feature>
<feature type="transmembrane region" description="Helical" evidence="9">
    <location>
        <begin position="184"/>
        <end position="204"/>
    </location>
</feature>
<protein>
    <submittedName>
        <fullName evidence="10">PTS system mannose-specific IIC component</fullName>
    </submittedName>
</protein>
<dbReference type="RefSeq" id="WP_133628742.1">
    <property type="nucleotide sequence ID" value="NZ_SOAZ01000019.1"/>
</dbReference>
<keyword evidence="6 9" id="KW-0812">Transmembrane</keyword>
<keyword evidence="2" id="KW-0813">Transport</keyword>
<organism evidence="10 11">
    <name type="scientific">Fonticella tunisiensis</name>
    <dbReference type="NCBI Taxonomy" id="1096341"/>
    <lineage>
        <taxon>Bacteria</taxon>
        <taxon>Bacillati</taxon>
        <taxon>Bacillota</taxon>
        <taxon>Clostridia</taxon>
        <taxon>Eubacteriales</taxon>
        <taxon>Clostridiaceae</taxon>
        <taxon>Fonticella</taxon>
    </lineage>
</organism>
<feature type="transmembrane region" description="Helical" evidence="9">
    <location>
        <begin position="101"/>
        <end position="121"/>
    </location>
</feature>
<dbReference type="AlphaFoldDB" id="A0A4R7KBY1"/>
<evidence type="ECO:0000256" key="8">
    <source>
        <dbReference type="ARBA" id="ARBA00023136"/>
    </source>
</evidence>
<evidence type="ECO:0000256" key="6">
    <source>
        <dbReference type="ARBA" id="ARBA00022692"/>
    </source>
</evidence>
<evidence type="ECO:0000256" key="3">
    <source>
        <dbReference type="ARBA" id="ARBA00022475"/>
    </source>
</evidence>
<dbReference type="PROSITE" id="PS51106">
    <property type="entry name" value="PTS_EIIC_TYPE_4"/>
    <property type="match status" value="1"/>
</dbReference>
<feature type="transmembrane region" description="Helical" evidence="9">
    <location>
        <begin position="211"/>
        <end position="229"/>
    </location>
</feature>
<proteinExistence type="predicted"/>
<dbReference type="GO" id="GO:0005886">
    <property type="term" value="C:plasma membrane"/>
    <property type="evidence" value="ECO:0007669"/>
    <property type="project" value="UniProtKB-SubCell"/>
</dbReference>
<evidence type="ECO:0000256" key="1">
    <source>
        <dbReference type="ARBA" id="ARBA00004651"/>
    </source>
</evidence>
<keyword evidence="4" id="KW-0762">Sugar transport</keyword>
<evidence type="ECO:0000256" key="5">
    <source>
        <dbReference type="ARBA" id="ARBA00022683"/>
    </source>
</evidence>
<evidence type="ECO:0000313" key="10">
    <source>
        <dbReference type="EMBL" id="TDT51301.1"/>
    </source>
</evidence>
<comment type="caution">
    <text evidence="10">The sequence shown here is derived from an EMBL/GenBank/DDBJ whole genome shotgun (WGS) entry which is preliminary data.</text>
</comment>
<keyword evidence="8 9" id="KW-0472">Membrane</keyword>